<reference evidence="2 3" key="1">
    <citation type="submission" date="2019-01" db="EMBL/GenBank/DDBJ databases">
        <title>Draft genome sequences of three monokaryotic isolates of the white-rot basidiomycete fungus Dichomitus squalens.</title>
        <authorList>
            <consortium name="DOE Joint Genome Institute"/>
            <person name="Lopez S.C."/>
            <person name="Andreopoulos B."/>
            <person name="Pangilinan J."/>
            <person name="Lipzen A."/>
            <person name="Riley R."/>
            <person name="Ahrendt S."/>
            <person name="Ng V."/>
            <person name="Barry K."/>
            <person name="Daum C."/>
            <person name="Grigoriev I.V."/>
            <person name="Hilden K.S."/>
            <person name="Makela M.R."/>
            <person name="de Vries R.P."/>
        </authorList>
    </citation>
    <scope>NUCLEOTIDE SEQUENCE [LARGE SCALE GENOMIC DNA]</scope>
    <source>
        <strain evidence="2 3">CBS 464.89</strain>
    </source>
</reference>
<proteinExistence type="predicted"/>
<feature type="region of interest" description="Disordered" evidence="1">
    <location>
        <begin position="36"/>
        <end position="57"/>
    </location>
</feature>
<name>A0A4Q9Q0E2_9APHY</name>
<evidence type="ECO:0000313" key="3">
    <source>
        <dbReference type="Proteomes" id="UP000292082"/>
    </source>
</evidence>
<organism evidence="2 3">
    <name type="scientific">Dichomitus squalens</name>
    <dbReference type="NCBI Taxonomy" id="114155"/>
    <lineage>
        <taxon>Eukaryota</taxon>
        <taxon>Fungi</taxon>
        <taxon>Dikarya</taxon>
        <taxon>Basidiomycota</taxon>
        <taxon>Agaricomycotina</taxon>
        <taxon>Agaricomycetes</taxon>
        <taxon>Polyporales</taxon>
        <taxon>Polyporaceae</taxon>
        <taxon>Dichomitus</taxon>
    </lineage>
</organism>
<gene>
    <name evidence="2" type="ORF">BD310DRAFT_922301</name>
</gene>
<protein>
    <submittedName>
        <fullName evidence="2">Uncharacterized protein</fullName>
    </submittedName>
</protein>
<dbReference type="AlphaFoldDB" id="A0A4Q9Q0E2"/>
<sequence>MRCASARTSSTRATFVARSRLQRPCGSPPAALTVSAEWRAGTGPGRTPADTARPTRGTDARVVYPLRRIGTLNAIRAGGPGETDLIRPIPRRYTIHATSLTSMATGWGCRRSATSRPR</sequence>
<dbReference type="EMBL" id="ML145103">
    <property type="protein sequence ID" value="TBU60617.1"/>
    <property type="molecule type" value="Genomic_DNA"/>
</dbReference>
<keyword evidence="3" id="KW-1185">Reference proteome</keyword>
<evidence type="ECO:0000256" key="1">
    <source>
        <dbReference type="SAM" id="MobiDB-lite"/>
    </source>
</evidence>
<accession>A0A4Q9Q0E2</accession>
<evidence type="ECO:0000313" key="2">
    <source>
        <dbReference type="EMBL" id="TBU60617.1"/>
    </source>
</evidence>
<dbReference type="Proteomes" id="UP000292082">
    <property type="component" value="Unassembled WGS sequence"/>
</dbReference>